<dbReference type="Proteomes" id="UP001430455">
    <property type="component" value="Unassembled WGS sequence"/>
</dbReference>
<sequence length="56" mass="5975">MTTRITTPTDEDAYPTTASTLGDTGRSSRSDRAPMTFSPTSFATAGQFDTEADDHS</sequence>
<dbReference type="RefSeq" id="WP_220579086.1">
    <property type="nucleotide sequence ID" value="NZ_RKLT01000001.1"/>
</dbReference>
<feature type="compositionally biased region" description="Polar residues" evidence="1">
    <location>
        <begin position="16"/>
        <end position="25"/>
    </location>
</feature>
<accession>A0AAW4P9K6</accession>
<protein>
    <submittedName>
        <fullName evidence="2">Uncharacterized protein</fullName>
    </submittedName>
</protein>
<dbReference type="AlphaFoldDB" id="A0AAW4P9K6"/>
<name>A0AAW4P9K6_9EURY</name>
<feature type="region of interest" description="Disordered" evidence="1">
    <location>
        <begin position="1"/>
        <end position="56"/>
    </location>
</feature>
<evidence type="ECO:0000256" key="1">
    <source>
        <dbReference type="SAM" id="MobiDB-lite"/>
    </source>
</evidence>
<gene>
    <name evidence="2" type="ORF">EGH23_06010</name>
</gene>
<proteinExistence type="predicted"/>
<organism evidence="2 3">
    <name type="scientific">Haloarcula nitratireducens</name>
    <dbReference type="NCBI Taxonomy" id="2487749"/>
    <lineage>
        <taxon>Archaea</taxon>
        <taxon>Methanobacteriati</taxon>
        <taxon>Methanobacteriota</taxon>
        <taxon>Stenosarchaea group</taxon>
        <taxon>Halobacteria</taxon>
        <taxon>Halobacteriales</taxon>
        <taxon>Haloarculaceae</taxon>
        <taxon>Haloarcula</taxon>
    </lineage>
</organism>
<evidence type="ECO:0000313" key="2">
    <source>
        <dbReference type="EMBL" id="MBX0294438.1"/>
    </source>
</evidence>
<evidence type="ECO:0000313" key="3">
    <source>
        <dbReference type="Proteomes" id="UP001430455"/>
    </source>
</evidence>
<reference evidence="2 3" key="1">
    <citation type="submission" date="2021-06" db="EMBL/GenBank/DDBJ databases">
        <title>Halomicroarcula sp. a new haloarchaeum isolated from saline soil.</title>
        <authorList>
            <person name="Duran-Viseras A."/>
            <person name="Sanchez-Porro C."/>
            <person name="Ventosa A."/>
        </authorList>
    </citation>
    <scope>NUCLEOTIDE SEQUENCE [LARGE SCALE GENOMIC DNA]</scope>
    <source>
        <strain evidence="2 3">F27</strain>
    </source>
</reference>
<dbReference type="EMBL" id="RKLT01000001">
    <property type="protein sequence ID" value="MBX0294438.1"/>
    <property type="molecule type" value="Genomic_DNA"/>
</dbReference>
<comment type="caution">
    <text evidence="2">The sequence shown here is derived from an EMBL/GenBank/DDBJ whole genome shotgun (WGS) entry which is preliminary data.</text>
</comment>
<keyword evidence="3" id="KW-1185">Reference proteome</keyword>